<dbReference type="PROSITE" id="PS00622">
    <property type="entry name" value="HTH_LUXR_1"/>
    <property type="match status" value="1"/>
</dbReference>
<dbReference type="SUPFAM" id="SSF52172">
    <property type="entry name" value="CheY-like"/>
    <property type="match status" value="1"/>
</dbReference>
<evidence type="ECO:0000256" key="2">
    <source>
        <dbReference type="ARBA" id="ARBA00023015"/>
    </source>
</evidence>
<feature type="domain" description="Response regulatory" evidence="7">
    <location>
        <begin position="24"/>
        <end position="140"/>
    </location>
</feature>
<dbReference type="PROSITE" id="PS50110">
    <property type="entry name" value="RESPONSE_REGULATORY"/>
    <property type="match status" value="1"/>
</dbReference>
<evidence type="ECO:0000313" key="9">
    <source>
        <dbReference type="Proteomes" id="UP000071778"/>
    </source>
</evidence>
<dbReference type="InterPro" id="IPR000792">
    <property type="entry name" value="Tscrpt_reg_LuxR_C"/>
</dbReference>
<dbReference type="InterPro" id="IPR011006">
    <property type="entry name" value="CheY-like_superfamily"/>
</dbReference>
<protein>
    <submittedName>
        <fullName evidence="8">Bacterial regulatory s, luxR family protein</fullName>
    </submittedName>
</protein>
<dbReference type="GO" id="GO:0003677">
    <property type="term" value="F:DNA binding"/>
    <property type="evidence" value="ECO:0007669"/>
    <property type="project" value="UniProtKB-KW"/>
</dbReference>
<evidence type="ECO:0000256" key="1">
    <source>
        <dbReference type="ARBA" id="ARBA00022553"/>
    </source>
</evidence>
<feature type="domain" description="HTH luxR-type" evidence="6">
    <location>
        <begin position="163"/>
        <end position="228"/>
    </location>
</feature>
<dbReference type="PANTHER" id="PTHR43214:SF41">
    <property type="entry name" value="NITRATE_NITRITE RESPONSE REGULATOR PROTEIN NARP"/>
    <property type="match status" value="1"/>
</dbReference>
<dbReference type="InterPro" id="IPR001789">
    <property type="entry name" value="Sig_transdc_resp-reg_receiver"/>
</dbReference>
<keyword evidence="4" id="KW-0804">Transcription</keyword>
<evidence type="ECO:0000256" key="4">
    <source>
        <dbReference type="ARBA" id="ARBA00023163"/>
    </source>
</evidence>
<dbReference type="AlphaFoldDB" id="A0A127QJ30"/>
<dbReference type="Pfam" id="PF00072">
    <property type="entry name" value="Response_reg"/>
    <property type="match status" value="1"/>
</dbReference>
<dbReference type="SMART" id="SM00421">
    <property type="entry name" value="HTH_LUXR"/>
    <property type="match status" value="1"/>
</dbReference>
<keyword evidence="2" id="KW-0805">Transcription regulation</keyword>
<sequence length="231" mass="25457">MPDPDAKIQTGISIQNELGGFMIRILIADDHAIMREGLKQLFALGTEVMVVGEAVNGGQVLDALYAGGIDLVLLDMTMPGVSGVDLIQRIRAHESYPPILVLSMHNELPIARRALAAGASGYLTKDNKPETLMQAIRKVVAGGRFIDPELAEQMVFESSSPDQRPQHELLSDREFHILLLLVRGKSVNQVAEELSISNKTVSTHKARLMQKMKFQNNADLVRYALAYNLIE</sequence>
<evidence type="ECO:0000313" key="8">
    <source>
        <dbReference type="EMBL" id="AMP10071.1"/>
    </source>
</evidence>
<evidence type="ECO:0000256" key="5">
    <source>
        <dbReference type="PROSITE-ProRule" id="PRU00169"/>
    </source>
</evidence>
<gene>
    <name evidence="8" type="ORF">CAter282_2321</name>
</gene>
<dbReference type="InterPro" id="IPR039420">
    <property type="entry name" value="WalR-like"/>
</dbReference>
<dbReference type="CDD" id="cd06170">
    <property type="entry name" value="LuxR_C_like"/>
    <property type="match status" value="1"/>
</dbReference>
<evidence type="ECO:0000259" key="6">
    <source>
        <dbReference type="PROSITE" id="PS50043"/>
    </source>
</evidence>
<dbReference type="SUPFAM" id="SSF46894">
    <property type="entry name" value="C-terminal effector domain of the bipartite response regulators"/>
    <property type="match status" value="1"/>
</dbReference>
<dbReference type="PATRIC" id="fig|279058.18.peg.2290"/>
<keyword evidence="3" id="KW-0238">DNA-binding</keyword>
<name>A0A127QJ30_9BURK</name>
<dbReference type="PRINTS" id="PR00038">
    <property type="entry name" value="HTHLUXR"/>
</dbReference>
<dbReference type="Gene3D" id="3.40.50.2300">
    <property type="match status" value="1"/>
</dbReference>
<evidence type="ECO:0000256" key="3">
    <source>
        <dbReference type="ARBA" id="ARBA00023125"/>
    </source>
</evidence>
<dbReference type="Pfam" id="PF00196">
    <property type="entry name" value="GerE"/>
    <property type="match status" value="1"/>
</dbReference>
<keyword evidence="1 5" id="KW-0597">Phosphoprotein</keyword>
<dbReference type="GO" id="GO:0006355">
    <property type="term" value="P:regulation of DNA-templated transcription"/>
    <property type="evidence" value="ECO:0007669"/>
    <property type="project" value="InterPro"/>
</dbReference>
<dbReference type="Proteomes" id="UP000071778">
    <property type="component" value="Chromosome"/>
</dbReference>
<dbReference type="SMART" id="SM00448">
    <property type="entry name" value="REC"/>
    <property type="match status" value="1"/>
</dbReference>
<reference evidence="8 9" key="1">
    <citation type="submission" date="2015-11" db="EMBL/GenBank/DDBJ databases">
        <title>Exploring the genomic traits of fungus-feeding bacterial genus Collimonas.</title>
        <authorList>
            <person name="Song C."/>
            <person name="Schmidt R."/>
            <person name="de Jager V."/>
            <person name="Krzyzanowska D."/>
            <person name="Jongedijk E."/>
            <person name="Cankar K."/>
            <person name="Beekwilder J."/>
            <person name="van Veen A."/>
            <person name="de Boer W."/>
            <person name="van Veen J.A."/>
            <person name="Garbeva P."/>
        </authorList>
    </citation>
    <scope>NUCLEOTIDE SEQUENCE [LARGE SCALE GENOMIC DNA]</scope>
    <source>
        <strain evidence="8 9">Ter282</strain>
    </source>
</reference>
<organism evidence="8 9">
    <name type="scientific">Collimonas arenae</name>
    <dbReference type="NCBI Taxonomy" id="279058"/>
    <lineage>
        <taxon>Bacteria</taxon>
        <taxon>Pseudomonadati</taxon>
        <taxon>Pseudomonadota</taxon>
        <taxon>Betaproteobacteria</taxon>
        <taxon>Burkholderiales</taxon>
        <taxon>Oxalobacteraceae</taxon>
        <taxon>Collimonas</taxon>
    </lineage>
</organism>
<dbReference type="PANTHER" id="PTHR43214">
    <property type="entry name" value="TWO-COMPONENT RESPONSE REGULATOR"/>
    <property type="match status" value="1"/>
</dbReference>
<evidence type="ECO:0000259" key="7">
    <source>
        <dbReference type="PROSITE" id="PS50110"/>
    </source>
</evidence>
<dbReference type="InterPro" id="IPR058245">
    <property type="entry name" value="NreC/VraR/RcsB-like_REC"/>
</dbReference>
<dbReference type="PROSITE" id="PS50043">
    <property type="entry name" value="HTH_LUXR_2"/>
    <property type="match status" value="1"/>
</dbReference>
<dbReference type="InterPro" id="IPR016032">
    <property type="entry name" value="Sig_transdc_resp-reg_C-effctor"/>
</dbReference>
<accession>A0A127QJ30</accession>
<keyword evidence="9" id="KW-1185">Reference proteome</keyword>
<dbReference type="EMBL" id="CP013235">
    <property type="protein sequence ID" value="AMP10071.1"/>
    <property type="molecule type" value="Genomic_DNA"/>
</dbReference>
<proteinExistence type="predicted"/>
<feature type="modified residue" description="4-aspartylphosphate" evidence="5">
    <location>
        <position position="75"/>
    </location>
</feature>
<dbReference type="CDD" id="cd17535">
    <property type="entry name" value="REC_NarL-like"/>
    <property type="match status" value="1"/>
</dbReference>
<dbReference type="GO" id="GO:0000160">
    <property type="term" value="P:phosphorelay signal transduction system"/>
    <property type="evidence" value="ECO:0007669"/>
    <property type="project" value="InterPro"/>
</dbReference>